<evidence type="ECO:0000259" key="11">
    <source>
        <dbReference type="Pfam" id="PF07730"/>
    </source>
</evidence>
<evidence type="ECO:0000256" key="8">
    <source>
        <dbReference type="ARBA" id="ARBA00023012"/>
    </source>
</evidence>
<feature type="domain" description="Signal transduction histidine kinase subgroup 3 dimerisation and phosphoacceptor" evidence="11">
    <location>
        <begin position="224"/>
        <end position="287"/>
    </location>
</feature>
<comment type="catalytic activity">
    <reaction evidence="1">
        <text>ATP + protein L-histidine = ADP + protein N-phospho-L-histidine.</text>
        <dbReference type="EC" id="2.7.13.3"/>
    </reaction>
</comment>
<evidence type="ECO:0000256" key="5">
    <source>
        <dbReference type="ARBA" id="ARBA00022741"/>
    </source>
</evidence>
<evidence type="ECO:0000313" key="12">
    <source>
        <dbReference type="EMBL" id="KXU17505.1"/>
    </source>
</evidence>
<dbReference type="PANTHER" id="PTHR24421">
    <property type="entry name" value="NITRATE/NITRITE SENSOR PROTEIN NARX-RELATED"/>
    <property type="match status" value="1"/>
</dbReference>
<organism evidence="12 13">
    <name type="scientific">Corynebacterium simulans</name>
    <dbReference type="NCBI Taxonomy" id="146827"/>
    <lineage>
        <taxon>Bacteria</taxon>
        <taxon>Bacillati</taxon>
        <taxon>Actinomycetota</taxon>
        <taxon>Actinomycetes</taxon>
        <taxon>Mycobacteriales</taxon>
        <taxon>Corynebacteriaceae</taxon>
        <taxon>Corynebacterium</taxon>
    </lineage>
</organism>
<dbReference type="RefSeq" id="WP_235591072.1">
    <property type="nucleotide sequence ID" value="NZ_LTEB01000032.1"/>
</dbReference>
<protein>
    <recommendedName>
        <fullName evidence="2">histidine kinase</fullName>
        <ecNumber evidence="2">2.7.13.3</ecNumber>
    </recommendedName>
</protein>
<sequence>MSTAQSKIKNWIEKQRHATYLNTLNGVTRWRRAAIVAVCVLADIATMGAMLLRFDERSGNSWDDRIFTEAAIGTLVSILTWGLLAFALRHVPREFSIYERYPGPVSALVSAVIICASAGVHQFSLTVFVAYVSLVSRGSKRWTLAATAVLTLSYGVKVYKPDSFETVPMALYGYALVWAVLVLSGLLIGVVRHSRRQRQSTLVARAELNKQTLEAENEKVRQDERNRIARDMHDSLSHRLSLISVYAGGLAYRKDLPPEQVAESATTIQKEAEQAVTDLRQVIRSLRIDDRIDPRTSIDDHVVRARAAGAKVTLEYRDDCLDKISTMGVHTLSRAVQEGLTNARKHAPGQKIAIEVAQDGALARVTMRNRKVEGTSASGGEHGLIGMRERARLVGGRLDVEDGEEFSWSLYLPMEER</sequence>
<keyword evidence="10" id="KW-0472">Membrane</keyword>
<evidence type="ECO:0000256" key="7">
    <source>
        <dbReference type="ARBA" id="ARBA00022840"/>
    </source>
</evidence>
<evidence type="ECO:0000256" key="3">
    <source>
        <dbReference type="ARBA" id="ARBA00022553"/>
    </source>
</evidence>
<evidence type="ECO:0000313" key="13">
    <source>
        <dbReference type="Proteomes" id="UP000070339"/>
    </source>
</evidence>
<accession>A0ABR5V8Z1</accession>
<keyword evidence="8" id="KW-0902">Two-component regulatory system</keyword>
<dbReference type="PANTHER" id="PTHR24421:SF10">
    <property type="entry name" value="NITRATE_NITRITE SENSOR PROTEIN NARQ"/>
    <property type="match status" value="1"/>
</dbReference>
<dbReference type="Gene3D" id="1.20.5.1930">
    <property type="match status" value="1"/>
</dbReference>
<dbReference type="Proteomes" id="UP000070339">
    <property type="component" value="Unassembled WGS sequence"/>
</dbReference>
<keyword evidence="3" id="KW-0597">Phosphoprotein</keyword>
<name>A0ABR5V8Z1_9CORY</name>
<evidence type="ECO:0000256" key="9">
    <source>
        <dbReference type="SAM" id="Coils"/>
    </source>
</evidence>
<evidence type="ECO:0000256" key="1">
    <source>
        <dbReference type="ARBA" id="ARBA00000085"/>
    </source>
</evidence>
<keyword evidence="10" id="KW-1133">Transmembrane helix</keyword>
<keyword evidence="4" id="KW-0808">Transferase</keyword>
<dbReference type="EC" id="2.7.13.3" evidence="2"/>
<comment type="caution">
    <text evidence="12">The sequence shown here is derived from an EMBL/GenBank/DDBJ whole genome shotgun (WGS) entry which is preliminary data.</text>
</comment>
<feature type="coiled-coil region" evidence="9">
    <location>
        <begin position="196"/>
        <end position="225"/>
    </location>
</feature>
<dbReference type="InterPro" id="IPR036890">
    <property type="entry name" value="HATPase_C_sf"/>
</dbReference>
<keyword evidence="6 12" id="KW-0418">Kinase</keyword>
<keyword evidence="9" id="KW-0175">Coiled coil</keyword>
<keyword evidence="5" id="KW-0547">Nucleotide-binding</keyword>
<dbReference type="EMBL" id="LTEB01000032">
    <property type="protein sequence ID" value="KXU17505.1"/>
    <property type="molecule type" value="Genomic_DNA"/>
</dbReference>
<keyword evidence="7" id="KW-0067">ATP-binding</keyword>
<evidence type="ECO:0000256" key="6">
    <source>
        <dbReference type="ARBA" id="ARBA00022777"/>
    </source>
</evidence>
<dbReference type="SUPFAM" id="SSF55874">
    <property type="entry name" value="ATPase domain of HSP90 chaperone/DNA topoisomerase II/histidine kinase"/>
    <property type="match status" value="1"/>
</dbReference>
<feature type="transmembrane region" description="Helical" evidence="10">
    <location>
        <begin position="108"/>
        <end position="135"/>
    </location>
</feature>
<dbReference type="Pfam" id="PF07730">
    <property type="entry name" value="HisKA_3"/>
    <property type="match status" value="1"/>
</dbReference>
<dbReference type="GO" id="GO:0016301">
    <property type="term" value="F:kinase activity"/>
    <property type="evidence" value="ECO:0007669"/>
    <property type="project" value="UniProtKB-KW"/>
</dbReference>
<evidence type="ECO:0000256" key="10">
    <source>
        <dbReference type="SAM" id="Phobius"/>
    </source>
</evidence>
<keyword evidence="10" id="KW-0812">Transmembrane</keyword>
<feature type="transmembrane region" description="Helical" evidence="10">
    <location>
        <begin position="171"/>
        <end position="191"/>
    </location>
</feature>
<feature type="transmembrane region" description="Helical" evidence="10">
    <location>
        <begin position="33"/>
        <end position="54"/>
    </location>
</feature>
<dbReference type="InterPro" id="IPR011712">
    <property type="entry name" value="Sig_transdc_His_kin_sub3_dim/P"/>
</dbReference>
<dbReference type="CDD" id="cd16917">
    <property type="entry name" value="HATPase_UhpB-NarQ-NarX-like"/>
    <property type="match status" value="1"/>
</dbReference>
<gene>
    <name evidence="12" type="ORF">WM41_1774</name>
</gene>
<evidence type="ECO:0000256" key="2">
    <source>
        <dbReference type="ARBA" id="ARBA00012438"/>
    </source>
</evidence>
<dbReference type="Gene3D" id="3.30.565.10">
    <property type="entry name" value="Histidine kinase-like ATPase, C-terminal domain"/>
    <property type="match status" value="1"/>
</dbReference>
<dbReference type="InterPro" id="IPR050482">
    <property type="entry name" value="Sensor_HK_TwoCompSys"/>
</dbReference>
<evidence type="ECO:0000256" key="4">
    <source>
        <dbReference type="ARBA" id="ARBA00022679"/>
    </source>
</evidence>
<proteinExistence type="predicted"/>
<keyword evidence="13" id="KW-1185">Reference proteome</keyword>
<feature type="transmembrane region" description="Helical" evidence="10">
    <location>
        <begin position="66"/>
        <end position="88"/>
    </location>
</feature>
<reference evidence="12 13" key="1">
    <citation type="journal article" date="2016" name="Int. J. Syst. Evol. Microbiol.">
        <title>Resolving the Complexity of Human Skin Metagenomes Using Single-Molecule Sequencing.</title>
        <authorList>
            <consortium name="NISC Comparative Sequencing Program"/>
            <person name="Tsai Y.C."/>
            <person name="Conlan S."/>
            <person name="Deming C."/>
            <person name="Segre J.A."/>
            <person name="Kong H.H."/>
            <person name="Korlach J."/>
            <person name="Oh J."/>
        </authorList>
    </citation>
    <scope>NUCLEOTIDE SEQUENCE [LARGE SCALE GENOMIC DNA]</scope>
    <source>
        <strain evidence="12 13">1B08</strain>
    </source>
</reference>